<protein>
    <submittedName>
        <fullName evidence="1">Uncharacterized protein</fullName>
    </submittedName>
</protein>
<name>A0A7S4IFL0_9EUKA</name>
<sequence>MWYEMVGKTLEELSIGHFYSDFNPEEEYGIFFIIDKPDNLFSWDQVGWKTALSDDCAAGSSDSTLRVDEFDYGQVVAEQSSHKISITGGCTLSCKALPALVTHEGCTMTLAAMKDPPRSSFKDKQGMPRVAAFYPHKSGGFIAEMAGGWMRNVIGPCFEVNINEQGEHVLGLGDGLGAHMSPEMVQAAIEVGIDIELRVPHTSHRTQPEDRHLFRRFKAIARSKIDFQIGVNIA</sequence>
<accession>A0A7S4IFL0</accession>
<evidence type="ECO:0000313" key="1">
    <source>
        <dbReference type="EMBL" id="CAE2227966.1"/>
    </source>
</evidence>
<gene>
    <name evidence="1" type="ORF">CPOL0286_LOCUS10592</name>
</gene>
<proteinExistence type="predicted"/>
<reference evidence="1" key="1">
    <citation type="submission" date="2021-01" db="EMBL/GenBank/DDBJ databases">
        <authorList>
            <person name="Corre E."/>
            <person name="Pelletier E."/>
            <person name="Niang G."/>
            <person name="Scheremetjew M."/>
            <person name="Finn R."/>
            <person name="Kale V."/>
            <person name="Holt S."/>
            <person name="Cochrane G."/>
            <person name="Meng A."/>
            <person name="Brown T."/>
            <person name="Cohen L."/>
        </authorList>
    </citation>
    <scope>NUCLEOTIDE SEQUENCE</scope>
    <source>
        <strain evidence="1">UIO037</strain>
    </source>
</reference>
<organism evidence="1">
    <name type="scientific">Prymnesium polylepis</name>
    <dbReference type="NCBI Taxonomy" id="72548"/>
    <lineage>
        <taxon>Eukaryota</taxon>
        <taxon>Haptista</taxon>
        <taxon>Haptophyta</taxon>
        <taxon>Prymnesiophyceae</taxon>
        <taxon>Prymnesiales</taxon>
        <taxon>Prymnesiaceae</taxon>
        <taxon>Prymnesium</taxon>
    </lineage>
</organism>
<dbReference type="AlphaFoldDB" id="A0A7S4IFL0"/>
<dbReference type="EMBL" id="HBKO01023432">
    <property type="protein sequence ID" value="CAE2227966.1"/>
    <property type="molecule type" value="Transcribed_RNA"/>
</dbReference>